<dbReference type="PROSITE" id="PS51898">
    <property type="entry name" value="TYR_RECOMBINASE"/>
    <property type="match status" value="1"/>
</dbReference>
<evidence type="ECO:0000256" key="5">
    <source>
        <dbReference type="PROSITE-ProRule" id="PRU01248"/>
    </source>
</evidence>
<dbReference type="AlphaFoldDB" id="A0A1G1Y3U8"/>
<dbReference type="Gene3D" id="1.10.150.130">
    <property type="match status" value="1"/>
</dbReference>
<evidence type="ECO:0000256" key="3">
    <source>
        <dbReference type="ARBA" id="ARBA00023125"/>
    </source>
</evidence>
<evidence type="ECO:0000259" key="6">
    <source>
        <dbReference type="PROSITE" id="PS51898"/>
    </source>
</evidence>
<dbReference type="GO" id="GO:0006310">
    <property type="term" value="P:DNA recombination"/>
    <property type="evidence" value="ECO:0007669"/>
    <property type="project" value="UniProtKB-KW"/>
</dbReference>
<dbReference type="InterPro" id="IPR011010">
    <property type="entry name" value="DNA_brk_join_enz"/>
</dbReference>
<dbReference type="GO" id="GO:0003677">
    <property type="term" value="F:DNA binding"/>
    <property type="evidence" value="ECO:0007669"/>
    <property type="project" value="UniProtKB-UniRule"/>
</dbReference>
<reference evidence="8 9" key="1">
    <citation type="journal article" date="2016" name="Nat. Commun.">
        <title>Thousands of microbial genomes shed light on interconnected biogeochemical processes in an aquifer system.</title>
        <authorList>
            <person name="Anantharaman K."/>
            <person name="Brown C.T."/>
            <person name="Hug L.A."/>
            <person name="Sharon I."/>
            <person name="Castelle C.J."/>
            <person name="Probst A.J."/>
            <person name="Thomas B.C."/>
            <person name="Singh A."/>
            <person name="Wilkins M.J."/>
            <person name="Karaoz U."/>
            <person name="Brodie E.L."/>
            <person name="Williams K.H."/>
            <person name="Hubbard S.S."/>
            <person name="Banfield J.F."/>
        </authorList>
    </citation>
    <scope>NUCLEOTIDE SEQUENCE [LARGE SCALE GENOMIC DNA]</scope>
</reference>
<keyword evidence="4" id="KW-0233">DNA recombination</keyword>
<evidence type="ECO:0000259" key="7">
    <source>
        <dbReference type="PROSITE" id="PS51900"/>
    </source>
</evidence>
<accession>A0A1G1Y3U8</accession>
<evidence type="ECO:0000256" key="4">
    <source>
        <dbReference type="ARBA" id="ARBA00023172"/>
    </source>
</evidence>
<dbReference type="Pfam" id="PF02899">
    <property type="entry name" value="Phage_int_SAM_1"/>
    <property type="match status" value="1"/>
</dbReference>
<keyword evidence="3 5" id="KW-0238">DNA-binding</keyword>
<evidence type="ECO:0000313" key="8">
    <source>
        <dbReference type="EMBL" id="OGY46237.1"/>
    </source>
</evidence>
<sequence>MKLLAITPLIEKFLSHLKNQDHLSLATIKNYDFYLKRFLLASKITNLSQLDDKLINQYRLWLDKQANRFGRTLAGSTKNYHLIALRSFLKYWQNQTSLKAEQIKLARLPNRKISRLENSELERLLESPLRIKQPKIIQWRDKAMLELLFASGLRVSELANLRTQEVRLERDDFVVLGKKQKPRKVFISNQAKFWLKKYLAERKDQSPFLFIRHDRATRPGKIKAITARSIQRLIQAYARAVGIKNPVNPRIIRHTIASYLIKEGTDLQQVKNLLGHSSILTTRKYR</sequence>
<dbReference type="Gene3D" id="1.10.443.10">
    <property type="entry name" value="Intergrase catalytic core"/>
    <property type="match status" value="1"/>
</dbReference>
<protein>
    <recommendedName>
        <fullName evidence="10">Tyrosine recombinase XerC</fullName>
    </recommendedName>
</protein>
<dbReference type="GO" id="GO:0015074">
    <property type="term" value="P:DNA integration"/>
    <property type="evidence" value="ECO:0007669"/>
    <property type="project" value="UniProtKB-KW"/>
</dbReference>
<keyword evidence="2" id="KW-0229">DNA integration</keyword>
<feature type="domain" description="Core-binding (CB)" evidence="7">
    <location>
        <begin position="4"/>
        <end position="93"/>
    </location>
</feature>
<feature type="domain" description="Tyr recombinase" evidence="6">
    <location>
        <begin position="111"/>
        <end position="286"/>
    </location>
</feature>
<dbReference type="InterPro" id="IPR004107">
    <property type="entry name" value="Integrase_SAM-like_N"/>
</dbReference>
<organism evidence="8 9">
    <name type="scientific">Candidatus Buchananbacteria bacterium RIFCSPHIGHO2_01_FULL_44_11</name>
    <dbReference type="NCBI Taxonomy" id="1797535"/>
    <lineage>
        <taxon>Bacteria</taxon>
        <taxon>Candidatus Buchananiibacteriota</taxon>
    </lineage>
</organism>
<gene>
    <name evidence="8" type="ORF">A2744_04565</name>
</gene>
<name>A0A1G1Y3U8_9BACT</name>
<dbReference type="PANTHER" id="PTHR30349">
    <property type="entry name" value="PHAGE INTEGRASE-RELATED"/>
    <property type="match status" value="1"/>
</dbReference>
<dbReference type="EMBL" id="MHIE01000006">
    <property type="protein sequence ID" value="OGY46237.1"/>
    <property type="molecule type" value="Genomic_DNA"/>
</dbReference>
<dbReference type="InterPro" id="IPR002104">
    <property type="entry name" value="Integrase_catalytic"/>
</dbReference>
<dbReference type="SUPFAM" id="SSF56349">
    <property type="entry name" value="DNA breaking-rejoining enzymes"/>
    <property type="match status" value="1"/>
</dbReference>
<dbReference type="InterPro" id="IPR013762">
    <property type="entry name" value="Integrase-like_cat_sf"/>
</dbReference>
<evidence type="ECO:0000256" key="2">
    <source>
        <dbReference type="ARBA" id="ARBA00022908"/>
    </source>
</evidence>
<dbReference type="STRING" id="1797535.A2744_04565"/>
<dbReference type="Proteomes" id="UP000178240">
    <property type="component" value="Unassembled WGS sequence"/>
</dbReference>
<dbReference type="Pfam" id="PF00589">
    <property type="entry name" value="Phage_integrase"/>
    <property type="match status" value="1"/>
</dbReference>
<evidence type="ECO:0008006" key="10">
    <source>
        <dbReference type="Google" id="ProtNLM"/>
    </source>
</evidence>
<proteinExistence type="inferred from homology"/>
<dbReference type="PANTHER" id="PTHR30349:SF41">
    <property type="entry name" value="INTEGRASE_RECOMBINASE PROTEIN MJ0367-RELATED"/>
    <property type="match status" value="1"/>
</dbReference>
<evidence type="ECO:0000313" key="9">
    <source>
        <dbReference type="Proteomes" id="UP000178240"/>
    </source>
</evidence>
<evidence type="ECO:0000256" key="1">
    <source>
        <dbReference type="ARBA" id="ARBA00008857"/>
    </source>
</evidence>
<comment type="similarity">
    <text evidence="1">Belongs to the 'phage' integrase family.</text>
</comment>
<comment type="caution">
    <text evidence="8">The sequence shown here is derived from an EMBL/GenBank/DDBJ whole genome shotgun (WGS) entry which is preliminary data.</text>
</comment>
<dbReference type="InterPro" id="IPR010998">
    <property type="entry name" value="Integrase_recombinase_N"/>
</dbReference>
<dbReference type="PROSITE" id="PS51900">
    <property type="entry name" value="CB"/>
    <property type="match status" value="1"/>
</dbReference>
<dbReference type="InterPro" id="IPR044068">
    <property type="entry name" value="CB"/>
</dbReference>
<dbReference type="InterPro" id="IPR050090">
    <property type="entry name" value="Tyrosine_recombinase_XerCD"/>
</dbReference>